<gene>
    <name evidence="2" type="ORF">NDU88_008708</name>
</gene>
<sequence>MHECRKKAAAGIGRALHAESPVRKEASPEEDKKLPGTCLRRQDNHNSLIAEANRRGAAAYTGRPPAGCFIPPRSQRSGLSQGASGPITSDEPEEEKIRED</sequence>
<name>A0AAV7RYE3_PLEWA</name>
<feature type="compositionally biased region" description="Polar residues" evidence="1">
    <location>
        <begin position="74"/>
        <end position="87"/>
    </location>
</feature>
<evidence type="ECO:0000313" key="3">
    <source>
        <dbReference type="Proteomes" id="UP001066276"/>
    </source>
</evidence>
<feature type="region of interest" description="Disordered" evidence="1">
    <location>
        <begin position="1"/>
        <end position="100"/>
    </location>
</feature>
<dbReference type="EMBL" id="JANPWB010000009">
    <property type="protein sequence ID" value="KAJ1155983.1"/>
    <property type="molecule type" value="Genomic_DNA"/>
</dbReference>
<dbReference type="Proteomes" id="UP001066276">
    <property type="component" value="Chromosome 5"/>
</dbReference>
<evidence type="ECO:0000256" key="1">
    <source>
        <dbReference type="SAM" id="MobiDB-lite"/>
    </source>
</evidence>
<reference evidence="2" key="1">
    <citation type="journal article" date="2022" name="bioRxiv">
        <title>Sequencing and chromosome-scale assembly of the giantPleurodeles waltlgenome.</title>
        <authorList>
            <person name="Brown T."/>
            <person name="Elewa A."/>
            <person name="Iarovenko S."/>
            <person name="Subramanian E."/>
            <person name="Araus A.J."/>
            <person name="Petzold A."/>
            <person name="Susuki M."/>
            <person name="Suzuki K.-i.T."/>
            <person name="Hayashi T."/>
            <person name="Toyoda A."/>
            <person name="Oliveira C."/>
            <person name="Osipova E."/>
            <person name="Leigh N.D."/>
            <person name="Simon A."/>
            <person name="Yun M.H."/>
        </authorList>
    </citation>
    <scope>NUCLEOTIDE SEQUENCE</scope>
    <source>
        <strain evidence="2">20211129_DDA</strain>
        <tissue evidence="2">Liver</tissue>
    </source>
</reference>
<organism evidence="2 3">
    <name type="scientific">Pleurodeles waltl</name>
    <name type="common">Iberian ribbed newt</name>
    <dbReference type="NCBI Taxonomy" id="8319"/>
    <lineage>
        <taxon>Eukaryota</taxon>
        <taxon>Metazoa</taxon>
        <taxon>Chordata</taxon>
        <taxon>Craniata</taxon>
        <taxon>Vertebrata</taxon>
        <taxon>Euteleostomi</taxon>
        <taxon>Amphibia</taxon>
        <taxon>Batrachia</taxon>
        <taxon>Caudata</taxon>
        <taxon>Salamandroidea</taxon>
        <taxon>Salamandridae</taxon>
        <taxon>Pleurodelinae</taxon>
        <taxon>Pleurodeles</taxon>
    </lineage>
</organism>
<comment type="caution">
    <text evidence="2">The sequence shown here is derived from an EMBL/GenBank/DDBJ whole genome shotgun (WGS) entry which is preliminary data.</text>
</comment>
<evidence type="ECO:0000313" key="2">
    <source>
        <dbReference type="EMBL" id="KAJ1155983.1"/>
    </source>
</evidence>
<keyword evidence="3" id="KW-1185">Reference proteome</keyword>
<protein>
    <submittedName>
        <fullName evidence="2">Uncharacterized protein</fullName>
    </submittedName>
</protein>
<feature type="compositionally biased region" description="Basic and acidic residues" evidence="1">
    <location>
        <begin position="16"/>
        <end position="44"/>
    </location>
</feature>
<accession>A0AAV7RYE3</accession>
<proteinExistence type="predicted"/>
<dbReference type="AlphaFoldDB" id="A0AAV7RYE3"/>